<dbReference type="SUPFAM" id="SSF56281">
    <property type="entry name" value="Metallo-hydrolase/oxidoreductase"/>
    <property type="match status" value="1"/>
</dbReference>
<dbReference type="InterPro" id="IPR036866">
    <property type="entry name" value="RibonucZ/Hydroxyglut_hydro"/>
</dbReference>
<keyword evidence="10" id="KW-0496">Mitochondrion</keyword>
<accession>A0A2S2Q0K7</accession>
<evidence type="ECO:0000313" key="18">
    <source>
        <dbReference type="Proteomes" id="UP000694846"/>
    </source>
</evidence>
<evidence type="ECO:0000256" key="6">
    <source>
        <dbReference type="ARBA" id="ARBA00022964"/>
    </source>
</evidence>
<evidence type="ECO:0000256" key="9">
    <source>
        <dbReference type="ARBA" id="ARBA00023004"/>
    </source>
</evidence>
<dbReference type="GO" id="GO:0005739">
    <property type="term" value="C:mitochondrion"/>
    <property type="evidence" value="ECO:0007669"/>
    <property type="project" value="UniProtKB-SubCell"/>
</dbReference>
<evidence type="ECO:0000256" key="15">
    <source>
        <dbReference type="ARBA" id="ARBA00077964"/>
    </source>
</evidence>
<keyword evidence="4" id="KW-0479">Metal-binding</keyword>
<evidence type="ECO:0000256" key="12">
    <source>
        <dbReference type="ARBA" id="ARBA00065219"/>
    </source>
</evidence>
<keyword evidence="8" id="KW-0560">Oxidoreductase</keyword>
<comment type="similarity">
    <text evidence="3">Belongs to the metallo-beta-lactamase superfamily. Glyoxalase II family.</text>
</comment>
<evidence type="ECO:0000313" key="17">
    <source>
        <dbReference type="EMBL" id="MBY71170.1"/>
    </source>
</evidence>
<dbReference type="OrthoDB" id="449487at2759"/>
<dbReference type="Pfam" id="PF00753">
    <property type="entry name" value="Lactamase_B"/>
    <property type="match status" value="1"/>
</dbReference>
<dbReference type="GO" id="GO:0046872">
    <property type="term" value="F:metal ion binding"/>
    <property type="evidence" value="ECO:0007669"/>
    <property type="project" value="UniProtKB-KW"/>
</dbReference>
<dbReference type="Gene3D" id="3.60.15.10">
    <property type="entry name" value="Ribonuclease Z/Hydroxyacylglutathione hydrolase-like"/>
    <property type="match status" value="1"/>
</dbReference>
<dbReference type="GO" id="GO:0050313">
    <property type="term" value="F:sulfur dioxygenase activity"/>
    <property type="evidence" value="ECO:0007669"/>
    <property type="project" value="UniProtKB-EC"/>
</dbReference>
<evidence type="ECO:0000313" key="19">
    <source>
        <dbReference type="RefSeq" id="XP_025418712.1"/>
    </source>
</evidence>
<evidence type="ECO:0000256" key="3">
    <source>
        <dbReference type="ARBA" id="ARBA00006759"/>
    </source>
</evidence>
<dbReference type="GO" id="GO:0070813">
    <property type="term" value="P:hydrogen sulfide metabolic process"/>
    <property type="evidence" value="ECO:0007669"/>
    <property type="project" value="TreeGrafter"/>
</dbReference>
<dbReference type="CDD" id="cd07724">
    <property type="entry name" value="POD-like_MBL-fold"/>
    <property type="match status" value="1"/>
</dbReference>
<reference evidence="17" key="1">
    <citation type="submission" date="2018-04" db="EMBL/GenBank/DDBJ databases">
        <title>Transcriptome assembly of Sipha flava.</title>
        <authorList>
            <person name="Scully E.D."/>
            <person name="Geib S.M."/>
            <person name="Palmer N.A."/>
            <person name="Koch K."/>
            <person name="Bradshaw J."/>
            <person name="Heng-Moss T."/>
            <person name="Sarath G."/>
        </authorList>
    </citation>
    <scope>NUCLEOTIDE SEQUENCE</scope>
</reference>
<gene>
    <name evidence="17" type="primary">Ethe1_0</name>
    <name evidence="19" type="synonym">LOC112689289</name>
    <name evidence="17" type="ORF">g.97370</name>
</gene>
<evidence type="ECO:0000256" key="11">
    <source>
        <dbReference type="ARBA" id="ARBA00050990"/>
    </source>
</evidence>
<dbReference type="EMBL" id="GGMS01001967">
    <property type="protein sequence ID" value="MBY71170.1"/>
    <property type="molecule type" value="Transcribed_RNA"/>
</dbReference>
<dbReference type="InterPro" id="IPR001279">
    <property type="entry name" value="Metallo-B-lactamas"/>
</dbReference>
<keyword evidence="5" id="KW-0809">Transit peptide</keyword>
<comment type="cofactor">
    <cofactor evidence="1">
        <name>Fe(2+)</name>
        <dbReference type="ChEBI" id="CHEBI:29033"/>
    </cofactor>
</comment>
<protein>
    <recommendedName>
        <fullName evidence="14">Persulfide dioxygenase ETHE1, mitochondrial</fullName>
        <ecNumber evidence="13">1.13.11.18</ecNumber>
    </recommendedName>
    <alternativeName>
        <fullName evidence="15">Sulfur dioxygenase ETHE1</fullName>
    </alternativeName>
</protein>
<sequence length="274" mass="30605">MIAATSLCRPLRQRTSSGNLLSGFSKTTVMNDCRFAQDSFLFRQLFDKESSTYTYLLADYVAKEAIIIDPVIEQVERDHSILKRLGLNLLYCANTHVHADHITGTGELKKLLPTCESIISLSSGAKADVYVKSGDEIQFGRYSVEVRQTPGHTNGCVTFVCHDEAIALTGDCLMIGACGRTDFQEGDAKTLYSSVHEQIFSLPDYYKIYPAHDYTGQTVTTVGEEKAYNPRLTKSLDEFIEIMNNLNLAYPKRIDVAVPMNLKCGIQDEFKNNN</sequence>
<evidence type="ECO:0000256" key="4">
    <source>
        <dbReference type="ARBA" id="ARBA00022723"/>
    </source>
</evidence>
<dbReference type="EC" id="1.13.11.18" evidence="13"/>
<comment type="subunit">
    <text evidence="12">Homodimer. Monomer. Interacts with TST. May interact with RELA.</text>
</comment>
<dbReference type="InterPro" id="IPR051682">
    <property type="entry name" value="Mito_Persulfide_Diox"/>
</dbReference>
<feature type="domain" description="Metallo-beta-lactamase" evidence="16">
    <location>
        <begin position="51"/>
        <end position="212"/>
    </location>
</feature>
<dbReference type="GO" id="GO:0006749">
    <property type="term" value="P:glutathione metabolic process"/>
    <property type="evidence" value="ECO:0007669"/>
    <property type="project" value="InterPro"/>
</dbReference>
<dbReference type="Proteomes" id="UP000694846">
    <property type="component" value="Unplaced"/>
</dbReference>
<dbReference type="PANTHER" id="PTHR43084:SF1">
    <property type="entry name" value="PERSULFIDE DIOXYGENASE ETHE1, MITOCHONDRIAL"/>
    <property type="match status" value="1"/>
</dbReference>
<evidence type="ECO:0000256" key="2">
    <source>
        <dbReference type="ARBA" id="ARBA00004173"/>
    </source>
</evidence>
<dbReference type="InterPro" id="IPR044528">
    <property type="entry name" value="POD-like_MBL-fold"/>
</dbReference>
<keyword evidence="18" id="KW-1185">Reference proteome</keyword>
<dbReference type="GO" id="GO:0031123">
    <property type="term" value="P:RNA 3'-end processing"/>
    <property type="evidence" value="ECO:0007669"/>
    <property type="project" value="UniProtKB-ARBA"/>
</dbReference>
<keyword evidence="7" id="KW-0007">Acetylation</keyword>
<evidence type="ECO:0000256" key="1">
    <source>
        <dbReference type="ARBA" id="ARBA00001954"/>
    </source>
</evidence>
<dbReference type="FunFam" id="3.60.15.10:FF:000013">
    <property type="entry name" value="Persulfide dioxygenase ETHE1, mitochondrial"/>
    <property type="match status" value="1"/>
</dbReference>
<name>A0A2S2Q0K7_9HEMI</name>
<reference evidence="19" key="2">
    <citation type="submission" date="2025-04" db="UniProtKB">
        <authorList>
            <consortium name="RefSeq"/>
        </authorList>
    </citation>
    <scope>IDENTIFICATION</scope>
    <source>
        <tissue evidence="19">Whole body</tissue>
    </source>
</reference>
<evidence type="ECO:0000259" key="16">
    <source>
        <dbReference type="SMART" id="SM00849"/>
    </source>
</evidence>
<evidence type="ECO:0000256" key="8">
    <source>
        <dbReference type="ARBA" id="ARBA00023002"/>
    </source>
</evidence>
<dbReference type="PANTHER" id="PTHR43084">
    <property type="entry name" value="PERSULFIDE DIOXYGENASE ETHE1"/>
    <property type="match status" value="1"/>
</dbReference>
<dbReference type="RefSeq" id="XP_025418712.1">
    <property type="nucleotide sequence ID" value="XM_025562927.1"/>
</dbReference>
<comment type="subcellular location">
    <subcellularLocation>
        <location evidence="2">Mitochondrion</location>
    </subcellularLocation>
</comment>
<evidence type="ECO:0000256" key="14">
    <source>
        <dbReference type="ARBA" id="ARBA00067300"/>
    </source>
</evidence>
<evidence type="ECO:0000256" key="5">
    <source>
        <dbReference type="ARBA" id="ARBA00022946"/>
    </source>
</evidence>
<keyword evidence="9" id="KW-0408">Iron</keyword>
<comment type="catalytic activity">
    <reaction evidence="11">
        <text>S-sulfanylglutathione + O2 + H2O = sulfite + glutathione + 2 H(+)</text>
        <dbReference type="Rhea" id="RHEA:12981"/>
        <dbReference type="ChEBI" id="CHEBI:15377"/>
        <dbReference type="ChEBI" id="CHEBI:15378"/>
        <dbReference type="ChEBI" id="CHEBI:15379"/>
        <dbReference type="ChEBI" id="CHEBI:17359"/>
        <dbReference type="ChEBI" id="CHEBI:57925"/>
        <dbReference type="ChEBI" id="CHEBI:58905"/>
        <dbReference type="EC" id="1.13.11.18"/>
    </reaction>
</comment>
<evidence type="ECO:0000256" key="13">
    <source>
        <dbReference type="ARBA" id="ARBA00066686"/>
    </source>
</evidence>
<dbReference type="AlphaFoldDB" id="A0A2S2Q0K7"/>
<proteinExistence type="inferred from homology"/>
<keyword evidence="6 19" id="KW-0223">Dioxygenase</keyword>
<evidence type="ECO:0000256" key="7">
    <source>
        <dbReference type="ARBA" id="ARBA00022990"/>
    </source>
</evidence>
<evidence type="ECO:0000256" key="10">
    <source>
        <dbReference type="ARBA" id="ARBA00023128"/>
    </source>
</evidence>
<dbReference type="SMART" id="SM00849">
    <property type="entry name" value="Lactamase_B"/>
    <property type="match status" value="1"/>
</dbReference>
<organism evidence="17">
    <name type="scientific">Sipha flava</name>
    <name type="common">yellow sugarcane aphid</name>
    <dbReference type="NCBI Taxonomy" id="143950"/>
    <lineage>
        <taxon>Eukaryota</taxon>
        <taxon>Metazoa</taxon>
        <taxon>Ecdysozoa</taxon>
        <taxon>Arthropoda</taxon>
        <taxon>Hexapoda</taxon>
        <taxon>Insecta</taxon>
        <taxon>Pterygota</taxon>
        <taxon>Neoptera</taxon>
        <taxon>Paraneoptera</taxon>
        <taxon>Hemiptera</taxon>
        <taxon>Sternorrhyncha</taxon>
        <taxon>Aphidomorpha</taxon>
        <taxon>Aphidoidea</taxon>
        <taxon>Aphididae</taxon>
        <taxon>Sipha</taxon>
    </lineage>
</organism>